<feature type="signal peptide" evidence="1">
    <location>
        <begin position="1"/>
        <end position="17"/>
    </location>
</feature>
<feature type="chain" id="PRO_5041416574" evidence="1">
    <location>
        <begin position="18"/>
        <end position="196"/>
    </location>
</feature>
<gene>
    <name evidence="2" type="ORF">EVOR1521_LOCUS2356</name>
</gene>
<name>A0AA36HPN9_9DINO</name>
<comment type="caution">
    <text evidence="2">The sequence shown here is derived from an EMBL/GenBank/DDBJ whole genome shotgun (WGS) entry which is preliminary data.</text>
</comment>
<dbReference type="Proteomes" id="UP001178507">
    <property type="component" value="Unassembled WGS sequence"/>
</dbReference>
<evidence type="ECO:0000313" key="3">
    <source>
        <dbReference type="Proteomes" id="UP001178507"/>
    </source>
</evidence>
<proteinExistence type="predicted"/>
<dbReference type="AlphaFoldDB" id="A0AA36HPN9"/>
<keyword evidence="3" id="KW-1185">Reference proteome</keyword>
<evidence type="ECO:0000313" key="2">
    <source>
        <dbReference type="EMBL" id="CAJ1372234.1"/>
    </source>
</evidence>
<accession>A0AA36HPN9</accession>
<protein>
    <submittedName>
        <fullName evidence="2">Uncharacterized protein</fullName>
    </submittedName>
</protein>
<keyword evidence="1" id="KW-0732">Signal</keyword>
<evidence type="ECO:0000256" key="1">
    <source>
        <dbReference type="SAM" id="SignalP"/>
    </source>
</evidence>
<dbReference type="EMBL" id="CAUJNA010000122">
    <property type="protein sequence ID" value="CAJ1372234.1"/>
    <property type="molecule type" value="Genomic_DNA"/>
</dbReference>
<sequence>MFLILASCFLVAGGSRMAEVRQHSQAQVRTGAMPQVTKSNDCDVDGCVPPLPMWQLPYCRAKCAWKTNCSWDGDEGCEYRGGSLLQVRTGAMPQVTKSNDCDVDGCVPPLPMWQLPYCRAKCAWKTNCSWDGDEGCEYRGGSLLQVRTGAMPQVTKSNDCDVDGCVPPLPMWQLPYCRAKCAWKTNCKWDLDEGCE</sequence>
<reference evidence="2" key="1">
    <citation type="submission" date="2023-08" db="EMBL/GenBank/DDBJ databases">
        <authorList>
            <person name="Chen Y."/>
            <person name="Shah S."/>
            <person name="Dougan E. K."/>
            <person name="Thang M."/>
            <person name="Chan C."/>
        </authorList>
    </citation>
    <scope>NUCLEOTIDE SEQUENCE</scope>
</reference>
<organism evidence="2 3">
    <name type="scientific">Effrenium voratum</name>
    <dbReference type="NCBI Taxonomy" id="2562239"/>
    <lineage>
        <taxon>Eukaryota</taxon>
        <taxon>Sar</taxon>
        <taxon>Alveolata</taxon>
        <taxon>Dinophyceae</taxon>
        <taxon>Suessiales</taxon>
        <taxon>Symbiodiniaceae</taxon>
        <taxon>Effrenium</taxon>
    </lineage>
</organism>